<organism evidence="1 2">
    <name type="scientific">Naganishia cerealis</name>
    <dbReference type="NCBI Taxonomy" id="610337"/>
    <lineage>
        <taxon>Eukaryota</taxon>
        <taxon>Fungi</taxon>
        <taxon>Dikarya</taxon>
        <taxon>Basidiomycota</taxon>
        <taxon>Agaricomycotina</taxon>
        <taxon>Tremellomycetes</taxon>
        <taxon>Filobasidiales</taxon>
        <taxon>Filobasidiaceae</taxon>
        <taxon>Naganishia</taxon>
    </lineage>
</organism>
<reference evidence="1" key="1">
    <citation type="submission" date="2023-04" db="EMBL/GenBank/DDBJ databases">
        <title>Draft Genome sequencing of Naganishia species isolated from polar environments using Oxford Nanopore Technology.</title>
        <authorList>
            <person name="Leo P."/>
            <person name="Venkateswaran K."/>
        </authorList>
    </citation>
    <scope>NUCLEOTIDE SEQUENCE</scope>
    <source>
        <strain evidence="1">MNA-CCFEE 5261</strain>
    </source>
</reference>
<name>A0ACC2VDT1_9TREE</name>
<comment type="caution">
    <text evidence="1">The sequence shown here is derived from an EMBL/GenBank/DDBJ whole genome shotgun (WGS) entry which is preliminary data.</text>
</comment>
<accession>A0ACC2VDT1</accession>
<gene>
    <name evidence="1" type="ORF">QFC19_006869</name>
</gene>
<keyword evidence="2" id="KW-1185">Reference proteome</keyword>
<protein>
    <submittedName>
        <fullName evidence="1">Uncharacterized protein</fullName>
    </submittedName>
</protein>
<dbReference type="Proteomes" id="UP001241377">
    <property type="component" value="Unassembled WGS sequence"/>
</dbReference>
<sequence>MPLVPTVKDFSFYSDSEKQKKRYGLVVETFTKTFHQKPDFLVRAPGRVNLMGDHIDYCHFSVLPMAIEVDVIAAVSKSDDNSVTIANTDEKFTTQTFDLPSDGSLVTIDKNQHSWGNYFKCGLLVAHKYITETYPEKTGSGKKPLKGLHALFDGTVPTGGGLSSSAAFCIAATLAVLKANDISDITKEDLTRITVVCEHYVGLSNGGMDQCASIYGEPSKVLLILFKPKLETTPFELPKTKPEAVFLISNSLVTSNKTETAPTNYNLRVVEVAVAADLLAHKLGLKTDQDSNLNTATLRGAFDAYFTQKLGEPHWDGKDINMGIERLTRILEFIETVFTDEEKKGFTTEEAAKAAGKSKDEFSSTYLSAFPVRYDLLKIYQRTKHVFSDSLRVLQCIKVARDFKGNSEEYLQQFGKLMNESQVSCNILNNASPPKCEELCRIARENGAYGSRITGAAFGGSIVHLTTVDRLQKLIDVLTTEYYKKTYPNITETELNEAIVVSKPAEGACVVDILDKIE</sequence>
<dbReference type="EMBL" id="JASBWR010000088">
    <property type="protein sequence ID" value="KAJ9097095.1"/>
    <property type="molecule type" value="Genomic_DNA"/>
</dbReference>
<proteinExistence type="predicted"/>
<evidence type="ECO:0000313" key="1">
    <source>
        <dbReference type="EMBL" id="KAJ9097095.1"/>
    </source>
</evidence>
<evidence type="ECO:0000313" key="2">
    <source>
        <dbReference type="Proteomes" id="UP001241377"/>
    </source>
</evidence>